<feature type="region of interest" description="Disordered" evidence="1">
    <location>
        <begin position="79"/>
        <end position="142"/>
    </location>
</feature>
<keyword evidence="3" id="KW-1185">Reference proteome</keyword>
<proteinExistence type="predicted"/>
<dbReference type="EMBL" id="JARIHO010000096">
    <property type="protein sequence ID" value="KAJ7305550.1"/>
    <property type="molecule type" value="Genomic_DNA"/>
</dbReference>
<evidence type="ECO:0000313" key="3">
    <source>
        <dbReference type="Proteomes" id="UP001218218"/>
    </source>
</evidence>
<name>A0AAD7E9V4_9AGAR</name>
<feature type="compositionally biased region" description="Low complexity" evidence="1">
    <location>
        <begin position="118"/>
        <end position="127"/>
    </location>
</feature>
<gene>
    <name evidence="2" type="ORF">DFH08DRAFT_825049</name>
</gene>
<evidence type="ECO:0000256" key="1">
    <source>
        <dbReference type="SAM" id="MobiDB-lite"/>
    </source>
</evidence>
<feature type="region of interest" description="Disordered" evidence="1">
    <location>
        <begin position="1"/>
        <end position="24"/>
    </location>
</feature>
<evidence type="ECO:0000313" key="2">
    <source>
        <dbReference type="EMBL" id="KAJ7305550.1"/>
    </source>
</evidence>
<reference evidence="2" key="1">
    <citation type="submission" date="2023-03" db="EMBL/GenBank/DDBJ databases">
        <title>Massive genome expansion in bonnet fungi (Mycena s.s.) driven by repeated elements and novel gene families across ecological guilds.</title>
        <authorList>
            <consortium name="Lawrence Berkeley National Laboratory"/>
            <person name="Harder C.B."/>
            <person name="Miyauchi S."/>
            <person name="Viragh M."/>
            <person name="Kuo A."/>
            <person name="Thoen E."/>
            <person name="Andreopoulos B."/>
            <person name="Lu D."/>
            <person name="Skrede I."/>
            <person name="Drula E."/>
            <person name="Henrissat B."/>
            <person name="Morin E."/>
            <person name="Kohler A."/>
            <person name="Barry K."/>
            <person name="LaButti K."/>
            <person name="Morin E."/>
            <person name="Salamov A."/>
            <person name="Lipzen A."/>
            <person name="Mereny Z."/>
            <person name="Hegedus B."/>
            <person name="Baldrian P."/>
            <person name="Stursova M."/>
            <person name="Weitz H."/>
            <person name="Taylor A."/>
            <person name="Grigoriev I.V."/>
            <person name="Nagy L.G."/>
            <person name="Martin F."/>
            <person name="Kauserud H."/>
        </authorList>
    </citation>
    <scope>NUCLEOTIDE SEQUENCE</scope>
    <source>
        <strain evidence="2">CBHHK002</strain>
    </source>
</reference>
<protein>
    <submittedName>
        <fullName evidence="2">Uncharacterized protein</fullName>
    </submittedName>
</protein>
<organism evidence="2 3">
    <name type="scientific">Mycena albidolilacea</name>
    <dbReference type="NCBI Taxonomy" id="1033008"/>
    <lineage>
        <taxon>Eukaryota</taxon>
        <taxon>Fungi</taxon>
        <taxon>Dikarya</taxon>
        <taxon>Basidiomycota</taxon>
        <taxon>Agaricomycotina</taxon>
        <taxon>Agaricomycetes</taxon>
        <taxon>Agaricomycetidae</taxon>
        <taxon>Agaricales</taxon>
        <taxon>Marasmiineae</taxon>
        <taxon>Mycenaceae</taxon>
        <taxon>Mycena</taxon>
    </lineage>
</organism>
<dbReference type="AlphaFoldDB" id="A0AAD7E9V4"/>
<sequence length="401" mass="44341">MVVTEAASRKTFMGDSCPPPTRQAPSLAANMREEQIDQPLLTEIDTQVEGRDDSCISEWWRALSPKLASIVAIHRTIMGGDGAPPTRQVPDSTKPALENTDKHSTTDTKTAVMHGEATSDTNDSSTTAPEHRTGGGKSKQQEGCCECARKRVTAQLLKQQQGAATPSKMSNGNTGTQVAVGEEERWGEELEHQEMVEQRKVAAETREQVTVLAGKQGMPRARLTKEQRREWRRMKGLNGATARNPDGHIIWGMAVPFTYVQRPALFVDAHIDSLLLYLHDGVPNLGEPVQDWLEIWQLDDTAGESRDNPGVEQPEAAGTINTSLFTRRTDPYNSRQMAEVKRCITVGKDLSPGEQEQNQIHKLICPEDTVNISNVQTWCFGPRVRTPKCKLQLKIADNGVD</sequence>
<comment type="caution">
    <text evidence="2">The sequence shown here is derived from an EMBL/GenBank/DDBJ whole genome shotgun (WGS) entry which is preliminary data.</text>
</comment>
<accession>A0AAD7E9V4</accession>
<dbReference type="Proteomes" id="UP001218218">
    <property type="component" value="Unassembled WGS sequence"/>
</dbReference>